<dbReference type="AlphaFoldDB" id="A0A3D8S3F5"/>
<gene>
    <name evidence="2" type="ORF">BP5796_05517</name>
</gene>
<dbReference type="Proteomes" id="UP000256328">
    <property type="component" value="Unassembled WGS sequence"/>
</dbReference>
<comment type="caution">
    <text evidence="2">The sequence shown here is derived from an EMBL/GenBank/DDBJ whole genome shotgun (WGS) entry which is preliminary data.</text>
</comment>
<organism evidence="2 3">
    <name type="scientific">Coleophoma crateriformis</name>
    <dbReference type="NCBI Taxonomy" id="565419"/>
    <lineage>
        <taxon>Eukaryota</taxon>
        <taxon>Fungi</taxon>
        <taxon>Dikarya</taxon>
        <taxon>Ascomycota</taxon>
        <taxon>Pezizomycotina</taxon>
        <taxon>Leotiomycetes</taxon>
        <taxon>Helotiales</taxon>
        <taxon>Dermateaceae</taxon>
        <taxon>Coleophoma</taxon>
    </lineage>
</organism>
<accession>A0A3D8S3F5</accession>
<protein>
    <submittedName>
        <fullName evidence="2">Uncharacterized protein</fullName>
    </submittedName>
</protein>
<name>A0A3D8S3F5_9HELO</name>
<keyword evidence="3" id="KW-1185">Reference proteome</keyword>
<feature type="compositionally biased region" description="Acidic residues" evidence="1">
    <location>
        <begin position="78"/>
        <end position="94"/>
    </location>
</feature>
<evidence type="ECO:0000313" key="3">
    <source>
        <dbReference type="Proteomes" id="UP000256328"/>
    </source>
</evidence>
<proteinExistence type="predicted"/>
<sequence>MTPSSQASSGSTPRLAPFTRASSASQGPYYAATAPGRAGWDQQARQGARSLLRHGGSVGASATDRGRGFLPEPARACEEEDRAEPVDECEGGAA</sequence>
<evidence type="ECO:0000256" key="1">
    <source>
        <dbReference type="SAM" id="MobiDB-lite"/>
    </source>
</evidence>
<feature type="region of interest" description="Disordered" evidence="1">
    <location>
        <begin position="1"/>
        <end position="94"/>
    </location>
</feature>
<evidence type="ECO:0000313" key="2">
    <source>
        <dbReference type="EMBL" id="RDW80819.1"/>
    </source>
</evidence>
<feature type="compositionally biased region" description="Polar residues" evidence="1">
    <location>
        <begin position="1"/>
        <end position="12"/>
    </location>
</feature>
<dbReference type="EMBL" id="PDLN01000007">
    <property type="protein sequence ID" value="RDW80819.1"/>
    <property type="molecule type" value="Genomic_DNA"/>
</dbReference>
<reference evidence="2 3" key="1">
    <citation type="journal article" date="2018" name="IMA Fungus">
        <title>IMA Genome-F 9: Draft genome sequence of Annulohypoxylon stygium, Aspergillus mulundensis, Berkeleyomyces basicola (syn. Thielaviopsis basicola), Ceratocystis smalleyi, two Cercospora beticola strains, Coleophoma cylindrospora, Fusarium fracticaudum, Phialophora cf. hyalina, and Morchella septimelata.</title>
        <authorList>
            <person name="Wingfield B.D."/>
            <person name="Bills G.F."/>
            <person name="Dong Y."/>
            <person name="Huang W."/>
            <person name="Nel W.J."/>
            <person name="Swalarsk-Parry B.S."/>
            <person name="Vaghefi N."/>
            <person name="Wilken P.M."/>
            <person name="An Z."/>
            <person name="de Beer Z.W."/>
            <person name="De Vos L."/>
            <person name="Chen L."/>
            <person name="Duong T.A."/>
            <person name="Gao Y."/>
            <person name="Hammerbacher A."/>
            <person name="Kikkert J.R."/>
            <person name="Li Y."/>
            <person name="Li H."/>
            <person name="Li K."/>
            <person name="Li Q."/>
            <person name="Liu X."/>
            <person name="Ma X."/>
            <person name="Naidoo K."/>
            <person name="Pethybridge S.J."/>
            <person name="Sun J."/>
            <person name="Steenkamp E.T."/>
            <person name="van der Nest M.A."/>
            <person name="van Wyk S."/>
            <person name="Wingfield M.J."/>
            <person name="Xiong C."/>
            <person name="Yue Q."/>
            <person name="Zhang X."/>
        </authorList>
    </citation>
    <scope>NUCLEOTIDE SEQUENCE [LARGE SCALE GENOMIC DNA]</scope>
    <source>
        <strain evidence="2 3">BP5796</strain>
    </source>
</reference>